<dbReference type="PROSITE" id="PS51186">
    <property type="entry name" value="GNAT"/>
    <property type="match status" value="1"/>
</dbReference>
<dbReference type="CDD" id="cd04301">
    <property type="entry name" value="NAT_SF"/>
    <property type="match status" value="1"/>
</dbReference>
<dbReference type="SUPFAM" id="SSF55729">
    <property type="entry name" value="Acyl-CoA N-acyltransferases (Nat)"/>
    <property type="match status" value="1"/>
</dbReference>
<dbReference type="InterPro" id="IPR050832">
    <property type="entry name" value="Bact_Acetyltransf"/>
</dbReference>
<reference evidence="4 5" key="1">
    <citation type="submission" date="2019-04" db="EMBL/GenBank/DDBJ databases">
        <authorList>
            <person name="Jiang L."/>
        </authorList>
    </citation>
    <scope>NUCLEOTIDE SEQUENCE [LARGE SCALE GENOMIC DNA]</scope>
    <source>
        <strain evidence="4 5">YIM 131853</strain>
    </source>
</reference>
<evidence type="ECO:0000313" key="5">
    <source>
        <dbReference type="Proteomes" id="UP000309133"/>
    </source>
</evidence>
<dbReference type="Gene3D" id="3.40.630.30">
    <property type="match status" value="1"/>
</dbReference>
<keyword evidence="1 4" id="KW-0808">Transferase</keyword>
<dbReference type="PANTHER" id="PTHR43877:SF1">
    <property type="entry name" value="ACETYLTRANSFERASE"/>
    <property type="match status" value="1"/>
</dbReference>
<dbReference type="PANTHER" id="PTHR43877">
    <property type="entry name" value="AMINOALKYLPHOSPHONATE N-ACETYLTRANSFERASE-RELATED-RELATED"/>
    <property type="match status" value="1"/>
</dbReference>
<keyword evidence="2 4" id="KW-0012">Acyltransferase</keyword>
<dbReference type="InterPro" id="IPR000182">
    <property type="entry name" value="GNAT_dom"/>
</dbReference>
<sequence length="145" mass="15884">MTIRAFAERDTEAVVALWGLCGLVRPWNDPRKDIARKLTVQPELFLVDDGLADGVDGTAVVATVMAGFDGHRGWLYYVAVHPEWQGRGVARRIVAHAEDLLERLGCPKVNIQIRNGNESVQAVWTALGYSPDHATGLGKRLIPDG</sequence>
<accession>A0A4S4FI37</accession>
<dbReference type="RefSeq" id="WP_136428099.1">
    <property type="nucleotide sequence ID" value="NZ_SSSM01000005.1"/>
</dbReference>
<organism evidence="4 5">
    <name type="scientific">Naasia lichenicola</name>
    <dbReference type="NCBI Taxonomy" id="2565933"/>
    <lineage>
        <taxon>Bacteria</taxon>
        <taxon>Bacillati</taxon>
        <taxon>Actinomycetota</taxon>
        <taxon>Actinomycetes</taxon>
        <taxon>Micrococcales</taxon>
        <taxon>Microbacteriaceae</taxon>
        <taxon>Naasia</taxon>
    </lineage>
</organism>
<dbReference type="AlphaFoldDB" id="A0A4S4FI37"/>
<dbReference type="EMBL" id="SSSM01000005">
    <property type="protein sequence ID" value="THG29771.1"/>
    <property type="molecule type" value="Genomic_DNA"/>
</dbReference>
<name>A0A4S4FI37_9MICO</name>
<feature type="domain" description="N-acetyltransferase" evidence="3">
    <location>
        <begin position="1"/>
        <end position="145"/>
    </location>
</feature>
<dbReference type="EC" id="2.3.1.-" evidence="4"/>
<dbReference type="Proteomes" id="UP000309133">
    <property type="component" value="Unassembled WGS sequence"/>
</dbReference>
<keyword evidence="5" id="KW-1185">Reference proteome</keyword>
<evidence type="ECO:0000313" key="4">
    <source>
        <dbReference type="EMBL" id="THG29771.1"/>
    </source>
</evidence>
<comment type="caution">
    <text evidence="4">The sequence shown here is derived from an EMBL/GenBank/DDBJ whole genome shotgun (WGS) entry which is preliminary data.</text>
</comment>
<evidence type="ECO:0000256" key="1">
    <source>
        <dbReference type="ARBA" id="ARBA00022679"/>
    </source>
</evidence>
<proteinExistence type="predicted"/>
<dbReference type="NCBIfam" id="NF002959">
    <property type="entry name" value="PRK03624.1"/>
    <property type="match status" value="1"/>
</dbReference>
<evidence type="ECO:0000259" key="3">
    <source>
        <dbReference type="PROSITE" id="PS51186"/>
    </source>
</evidence>
<dbReference type="Pfam" id="PF00583">
    <property type="entry name" value="Acetyltransf_1"/>
    <property type="match status" value="1"/>
</dbReference>
<protein>
    <submittedName>
        <fullName evidence="4">GNAT family acetyltransferase</fullName>
        <ecNumber evidence="4">2.3.1.-</ecNumber>
    </submittedName>
</protein>
<dbReference type="GO" id="GO:0016747">
    <property type="term" value="F:acyltransferase activity, transferring groups other than amino-acyl groups"/>
    <property type="evidence" value="ECO:0007669"/>
    <property type="project" value="InterPro"/>
</dbReference>
<evidence type="ECO:0000256" key="2">
    <source>
        <dbReference type="ARBA" id="ARBA00023315"/>
    </source>
</evidence>
<gene>
    <name evidence="4" type="ORF">E6C64_13990</name>
</gene>
<dbReference type="InterPro" id="IPR016181">
    <property type="entry name" value="Acyl_CoA_acyltransferase"/>
</dbReference>
<dbReference type="OrthoDB" id="1821130at2"/>